<dbReference type="InterPro" id="IPR054491">
    <property type="entry name" value="MGH1-like_GH"/>
</dbReference>
<gene>
    <name evidence="2" type="ORF">SAMN05216251_10129</name>
</gene>
<feature type="domain" description="Mannosylglycerate hydrolase MGH1-like glycoside hydrolase" evidence="1">
    <location>
        <begin position="423"/>
        <end position="533"/>
    </location>
</feature>
<dbReference type="AlphaFoldDB" id="A0A1I1WR40"/>
<proteinExistence type="predicted"/>
<dbReference type="Gene3D" id="1.50.10.10">
    <property type="match status" value="1"/>
</dbReference>
<name>A0A1I1WR40_9ACTN</name>
<evidence type="ECO:0000313" key="2">
    <source>
        <dbReference type="EMBL" id="SFD97665.1"/>
    </source>
</evidence>
<dbReference type="Proteomes" id="UP000199323">
    <property type="component" value="Unassembled WGS sequence"/>
</dbReference>
<protein>
    <recommendedName>
        <fullName evidence="1">Mannosylglycerate hydrolase MGH1-like glycoside hydrolase domain-containing protein</fullName>
    </recommendedName>
</protein>
<organism evidence="2 3">
    <name type="scientific">Actinacidiphila alni</name>
    <dbReference type="NCBI Taxonomy" id="380248"/>
    <lineage>
        <taxon>Bacteria</taxon>
        <taxon>Bacillati</taxon>
        <taxon>Actinomycetota</taxon>
        <taxon>Actinomycetes</taxon>
        <taxon>Kitasatosporales</taxon>
        <taxon>Streptomycetaceae</taxon>
        <taxon>Actinacidiphila</taxon>
    </lineage>
</organism>
<dbReference type="Pfam" id="PF22422">
    <property type="entry name" value="MGH1-like_GH"/>
    <property type="match status" value="1"/>
</dbReference>
<keyword evidence="3" id="KW-1185">Reference proteome</keyword>
<dbReference type="SUPFAM" id="SSF48208">
    <property type="entry name" value="Six-hairpin glycosidases"/>
    <property type="match status" value="1"/>
</dbReference>
<evidence type="ECO:0000313" key="3">
    <source>
        <dbReference type="Proteomes" id="UP000199323"/>
    </source>
</evidence>
<sequence length="677" mass="71689">MTGPGAARDAAEERGEAGGYAGADFDFDLRRSVAETLWTGSGWSTAALVPGTVCGVGACYAPPHAAPQARLSVAFEAGGVRIEDNGTPGIAGGGLLLAGGVWRLDGIERHGTYHRRDTGGRLVSLSVRSTLTPLYGQPGYALLIRVRNRGDHPLDVRVLPELTSGPVGRVPLGDWGWMPPLPELTGRTRAELVHEGLELRLDPGGEGDCALAVRIGDGVRGGSPREWARASRERTAARTAKALARVPRLVTDVPGLDAYYRRSLASGLVCLWDNPAFATSPFVATSGIDGGALCAYAWDTGGYAPHTLALMLGGAVGDVLETMVKADLTDHYAIAPDGTGTGVAYAYSGWSLVMLAHAAACHDGLGPGLLARLHETEYRLADRFPAAGELRDYGSQHNLLEMRGSGWEHVVASPNAERAWSLDLLAELAEATGAALPVAELRARAGRILRAVRTELWDARAGWFRSRYPDGHGELAYSVQAFDALRAGACTPEMAAALLSHLREGAFLGPYGVSSVSAEDGPHYELGDVDWSGGGAYTGEAPQLALTLWERGEDRTAWDVLSRVLWLGAHFPYYPQDHYCDRPAAPPRGRRANVIAGLTGAEAVLTGLAGLRPRPDGALDWAPPAWLPGAVELRGLRYRGHEIDLRLADGRAAAAVDGRTHRAGTSGPVRILEAPDG</sequence>
<dbReference type="EMBL" id="FONG01000001">
    <property type="protein sequence ID" value="SFD97665.1"/>
    <property type="molecule type" value="Genomic_DNA"/>
</dbReference>
<dbReference type="InterPro" id="IPR012341">
    <property type="entry name" value="6hp_glycosidase-like_sf"/>
</dbReference>
<dbReference type="RefSeq" id="WP_093711228.1">
    <property type="nucleotide sequence ID" value="NZ_FONG01000001.1"/>
</dbReference>
<dbReference type="InterPro" id="IPR008928">
    <property type="entry name" value="6-hairpin_glycosidase_sf"/>
</dbReference>
<reference evidence="2 3" key="1">
    <citation type="submission" date="2016-10" db="EMBL/GenBank/DDBJ databases">
        <authorList>
            <person name="de Groot N.N."/>
        </authorList>
    </citation>
    <scope>NUCLEOTIDE SEQUENCE [LARGE SCALE GENOMIC DNA]</scope>
    <source>
        <strain evidence="2 3">CGMCC 4.3510</strain>
    </source>
</reference>
<dbReference type="STRING" id="380248.SAMN05216251_10129"/>
<evidence type="ECO:0000259" key="1">
    <source>
        <dbReference type="Pfam" id="PF22422"/>
    </source>
</evidence>
<accession>A0A1I1WR40</accession>
<dbReference type="OrthoDB" id="3796688at2"/>
<dbReference type="GO" id="GO:0005975">
    <property type="term" value="P:carbohydrate metabolic process"/>
    <property type="evidence" value="ECO:0007669"/>
    <property type="project" value="InterPro"/>
</dbReference>